<dbReference type="PROSITE" id="PS00183">
    <property type="entry name" value="UBC_1"/>
    <property type="match status" value="1"/>
</dbReference>
<evidence type="ECO:0000259" key="10">
    <source>
        <dbReference type="PROSITE" id="PS50127"/>
    </source>
</evidence>
<dbReference type="Proteomes" id="UP000268823">
    <property type="component" value="Unassembled WGS sequence"/>
</dbReference>
<comment type="caution">
    <text evidence="11">The sequence shown here is derived from an EMBL/GenBank/DDBJ whole genome shotgun (WGS) entry which is preliminary data.</text>
</comment>
<dbReference type="GO" id="GO:0005524">
    <property type="term" value="F:ATP binding"/>
    <property type="evidence" value="ECO:0007669"/>
    <property type="project" value="UniProtKB-UniRule"/>
</dbReference>
<evidence type="ECO:0000256" key="1">
    <source>
        <dbReference type="ARBA" id="ARBA00022679"/>
    </source>
</evidence>
<accession>A0A3M7FFQ6</accession>
<evidence type="ECO:0000256" key="2">
    <source>
        <dbReference type="ARBA" id="ARBA00022786"/>
    </source>
</evidence>
<evidence type="ECO:0000313" key="11">
    <source>
        <dbReference type="EMBL" id="RMY87124.1"/>
    </source>
</evidence>
<comment type="similarity">
    <text evidence="8">Belongs to the ubiquitin-conjugating enzyme family.</text>
</comment>
<dbReference type="OrthoDB" id="19692at2759"/>
<dbReference type="AlphaFoldDB" id="A0A3M7FFQ6"/>
<dbReference type="CDD" id="cd23795">
    <property type="entry name" value="UBCc_UBE2G1"/>
    <property type="match status" value="1"/>
</dbReference>
<feature type="domain" description="UBC core" evidence="10">
    <location>
        <begin position="51"/>
        <end position="227"/>
    </location>
</feature>
<name>A0A3M7FFQ6_HORWE</name>
<protein>
    <recommendedName>
        <fullName evidence="3">Ubiquitin-conjugating enzyme E2 2</fullName>
    </recommendedName>
    <alternativeName>
        <fullName evidence="5">E2 ubiquitin-conjugating enzyme 2</fullName>
    </alternativeName>
    <alternativeName>
        <fullName evidence="6">Ubiquitin carrier protein UBC2</fullName>
    </alternativeName>
    <alternativeName>
        <fullName evidence="4">Ubiquitin-protein ligase UBC2</fullName>
    </alternativeName>
</protein>
<dbReference type="VEuPathDB" id="FungiDB:BTJ68_07982"/>
<proteinExistence type="inferred from homology"/>
<evidence type="ECO:0000256" key="7">
    <source>
        <dbReference type="PROSITE-ProRule" id="PRU10133"/>
    </source>
</evidence>
<dbReference type="PANTHER" id="PTHR24067">
    <property type="entry name" value="UBIQUITIN-CONJUGATING ENZYME E2"/>
    <property type="match status" value="1"/>
</dbReference>
<keyword evidence="8" id="KW-0547">Nucleotide-binding</keyword>
<evidence type="ECO:0000256" key="6">
    <source>
        <dbReference type="ARBA" id="ARBA00042190"/>
    </source>
</evidence>
<evidence type="ECO:0000256" key="3">
    <source>
        <dbReference type="ARBA" id="ARBA00039884"/>
    </source>
</evidence>
<evidence type="ECO:0000256" key="5">
    <source>
        <dbReference type="ARBA" id="ARBA00042179"/>
    </source>
</evidence>
<evidence type="ECO:0000256" key="8">
    <source>
        <dbReference type="RuleBase" id="RU362109"/>
    </source>
</evidence>
<dbReference type="InterPro" id="IPR050113">
    <property type="entry name" value="Ub_conjugating_enzyme"/>
</dbReference>
<evidence type="ECO:0000256" key="9">
    <source>
        <dbReference type="SAM" id="MobiDB-lite"/>
    </source>
</evidence>
<dbReference type="FunFam" id="3.10.110.10:FF:000051">
    <property type="entry name" value="ubiquitin-conjugating enzyme E2 R2-like"/>
    <property type="match status" value="1"/>
</dbReference>
<feature type="region of interest" description="Disordered" evidence="9">
    <location>
        <begin position="75"/>
        <end position="99"/>
    </location>
</feature>
<reference evidence="11 12" key="1">
    <citation type="journal article" date="2018" name="BMC Genomics">
        <title>Genomic evidence for intraspecific hybridization in a clonal and extremely halotolerant yeast.</title>
        <authorList>
            <person name="Gostincar C."/>
            <person name="Stajich J.E."/>
            <person name="Zupancic J."/>
            <person name="Zalar P."/>
            <person name="Gunde-Cimerman N."/>
        </authorList>
    </citation>
    <scope>NUCLEOTIDE SEQUENCE [LARGE SCALE GENOMIC DNA]</scope>
    <source>
        <strain evidence="11 12">EXF-2788</strain>
    </source>
</reference>
<dbReference type="SMART" id="SM00212">
    <property type="entry name" value="UBCc"/>
    <property type="match status" value="1"/>
</dbReference>
<dbReference type="EMBL" id="QWIR01000099">
    <property type="protein sequence ID" value="RMY87124.1"/>
    <property type="molecule type" value="Genomic_DNA"/>
</dbReference>
<dbReference type="Gene3D" id="3.10.110.10">
    <property type="entry name" value="Ubiquitin Conjugating Enzyme"/>
    <property type="match status" value="1"/>
</dbReference>
<dbReference type="PROSITE" id="PS50127">
    <property type="entry name" value="UBC_2"/>
    <property type="match status" value="1"/>
</dbReference>
<dbReference type="GO" id="GO:0016740">
    <property type="term" value="F:transferase activity"/>
    <property type="evidence" value="ECO:0007669"/>
    <property type="project" value="UniProtKB-KW"/>
</dbReference>
<dbReference type="SUPFAM" id="SSF54495">
    <property type="entry name" value="UBC-like"/>
    <property type="match status" value="1"/>
</dbReference>
<feature type="active site" description="Glycyl thioester intermediate" evidence="7">
    <location>
        <position position="152"/>
    </location>
</feature>
<sequence>MASPLGRATSSPGGSSSAAILLGKQFKQMQTDTDIRGISVGLVGDSIFDWEILLMIDEEQDNLYGERLCGTSGAKDDALDRKTRSTPQPQGRGSGDGMEVSWTNARMANTLISGGCFRARIAFPNTYPLYPPKMTFLTPMFHPNVYLSGEVCISILHPPEDDKYGYESAAERWSPVQTPETILLSVISMLSSPNDESPANIEAGKLWRNDKKEFRKRVRKCVRDSQESAWD</sequence>
<organism evidence="11 12">
    <name type="scientific">Hortaea werneckii</name>
    <name type="common">Black yeast</name>
    <name type="synonym">Cladosporium werneckii</name>
    <dbReference type="NCBI Taxonomy" id="91943"/>
    <lineage>
        <taxon>Eukaryota</taxon>
        <taxon>Fungi</taxon>
        <taxon>Dikarya</taxon>
        <taxon>Ascomycota</taxon>
        <taxon>Pezizomycotina</taxon>
        <taxon>Dothideomycetes</taxon>
        <taxon>Dothideomycetidae</taxon>
        <taxon>Mycosphaerellales</taxon>
        <taxon>Teratosphaeriaceae</taxon>
        <taxon>Hortaea</taxon>
    </lineage>
</organism>
<dbReference type="Pfam" id="PF00179">
    <property type="entry name" value="UQ_con"/>
    <property type="match status" value="1"/>
</dbReference>
<gene>
    <name evidence="11" type="ORF">D0861_05549</name>
</gene>
<keyword evidence="1" id="KW-0808">Transferase</keyword>
<keyword evidence="8" id="KW-0067">ATP-binding</keyword>
<evidence type="ECO:0000256" key="4">
    <source>
        <dbReference type="ARBA" id="ARBA00041569"/>
    </source>
</evidence>
<dbReference type="InterPro" id="IPR023313">
    <property type="entry name" value="UBQ-conjugating_AS"/>
</dbReference>
<evidence type="ECO:0000313" key="12">
    <source>
        <dbReference type="Proteomes" id="UP000268823"/>
    </source>
</evidence>
<dbReference type="InterPro" id="IPR000608">
    <property type="entry name" value="UBC"/>
</dbReference>
<keyword evidence="2 8" id="KW-0833">Ubl conjugation pathway</keyword>
<dbReference type="InterPro" id="IPR016135">
    <property type="entry name" value="UBQ-conjugating_enzyme/RWD"/>
</dbReference>